<name>A0ABN0UI07_9GAMM</name>
<dbReference type="RefSeq" id="WP_343881912.1">
    <property type="nucleotide sequence ID" value="NZ_BAAAFO010000002.1"/>
</dbReference>
<evidence type="ECO:0000313" key="2">
    <source>
        <dbReference type="EMBL" id="GAA0251241.1"/>
    </source>
</evidence>
<dbReference type="InterPro" id="IPR012434">
    <property type="entry name" value="DUF1631"/>
</dbReference>
<comment type="caution">
    <text evidence="2">The sequence shown here is derived from an EMBL/GenBank/DDBJ whole genome shotgun (WGS) entry which is preliminary data.</text>
</comment>
<dbReference type="Pfam" id="PF07793">
    <property type="entry name" value="DUF1631"/>
    <property type="match status" value="1"/>
</dbReference>
<dbReference type="Proteomes" id="UP001500657">
    <property type="component" value="Unassembled WGS sequence"/>
</dbReference>
<dbReference type="EMBL" id="BAAAFO010000002">
    <property type="protein sequence ID" value="GAA0251241.1"/>
    <property type="molecule type" value="Genomic_DNA"/>
</dbReference>
<evidence type="ECO:0000313" key="3">
    <source>
        <dbReference type="Proteomes" id="UP001500657"/>
    </source>
</evidence>
<feature type="compositionally biased region" description="Pro residues" evidence="1">
    <location>
        <begin position="243"/>
        <end position="252"/>
    </location>
</feature>
<protein>
    <submittedName>
        <fullName evidence="2">DUF1631 domain-containing protein</fullName>
    </submittedName>
</protein>
<accession>A0ABN0UI07</accession>
<keyword evidence="3" id="KW-1185">Reference proteome</keyword>
<sequence length="718" mass="77874">MKIDITEDAPSPDKPGWPARTQRLVDEVRGLCATWLHEPLRACLGDFDRRLHDKSDRTRSHVDQQRYLATRQTLLQGRQVFEERFVASIDRAFAQIGTLAAPSAGKKPGLTLSLLDAVEHELTAALDQLVARNEARNGPLLVELSYRLAVLVAAPPLEGERLPLGPQAMAAAFRDATAALNLPSEHDVLLLQSLESTLVPGLAGLYEIVNRHLLAEGILPRLRAFPMARTPLRKAPPLSIETPAPPAPPTPPGKATAASALDGLREPLIRRRNASPARHDAALVATEEELRAALEALQQRPSLIPGHVGGTPASASQLRRALLGCLNAGAAQARSPGDGANVRIGDEQDDILELVARLLQALAAAMRPSGKARALLGELQLPLLRLALADPGFFEHGHPARQLLETFADAARDWIEDSDSEADRGVVSALNQLVDRTVWEPPAAALYTALQGQLDAYLAQLQRKAQLAERRHVEAMQGHDRLAQARRQAAQLMAERRDPARPDNGLRGLIDRVWTDVLALTLLRHGEQSDAFSSRLLITDQLCGKRPVSNPLALRHGLETGLQQIGMPAEESAELARWLFADSDDPASRGPSTTSLAIRLKQRLGEAPAADAPGDPGGDETDPRVREQLQQLRQKPAGDWFEFAATPGAPIRARKLAWFAPHSGRCLLLNRRGQPAEDITLAQLARKLVDGEARPCAARKPPSLAAAWRAMTDIPPSP</sequence>
<gene>
    <name evidence="2" type="ORF">GCM10009126_15820</name>
</gene>
<organism evidence="2 3">
    <name type="scientific">Rhodanobacter caeni</name>
    <dbReference type="NCBI Taxonomy" id="657654"/>
    <lineage>
        <taxon>Bacteria</taxon>
        <taxon>Pseudomonadati</taxon>
        <taxon>Pseudomonadota</taxon>
        <taxon>Gammaproteobacteria</taxon>
        <taxon>Lysobacterales</taxon>
        <taxon>Rhodanobacteraceae</taxon>
        <taxon>Rhodanobacter</taxon>
    </lineage>
</organism>
<feature type="region of interest" description="Disordered" evidence="1">
    <location>
        <begin position="234"/>
        <end position="258"/>
    </location>
</feature>
<proteinExistence type="predicted"/>
<evidence type="ECO:0000256" key="1">
    <source>
        <dbReference type="SAM" id="MobiDB-lite"/>
    </source>
</evidence>
<reference evidence="2 3" key="1">
    <citation type="journal article" date="2019" name="Int. J. Syst. Evol. Microbiol.">
        <title>The Global Catalogue of Microorganisms (GCM) 10K type strain sequencing project: providing services to taxonomists for standard genome sequencing and annotation.</title>
        <authorList>
            <consortium name="The Broad Institute Genomics Platform"/>
            <consortium name="The Broad Institute Genome Sequencing Center for Infectious Disease"/>
            <person name="Wu L."/>
            <person name="Ma J."/>
        </authorList>
    </citation>
    <scope>NUCLEOTIDE SEQUENCE [LARGE SCALE GENOMIC DNA]</scope>
    <source>
        <strain evidence="2 3">JCM 16242</strain>
    </source>
</reference>